<evidence type="ECO:0000256" key="1">
    <source>
        <dbReference type="SAM" id="SignalP"/>
    </source>
</evidence>
<dbReference type="EMBL" id="GBRH01258257">
    <property type="protein sequence ID" value="JAD39638.1"/>
    <property type="molecule type" value="Transcribed_RNA"/>
</dbReference>
<accession>A0A0A8ZPQ5</accession>
<organism evidence="2">
    <name type="scientific">Arundo donax</name>
    <name type="common">Giant reed</name>
    <name type="synonym">Donax arundinaceus</name>
    <dbReference type="NCBI Taxonomy" id="35708"/>
    <lineage>
        <taxon>Eukaryota</taxon>
        <taxon>Viridiplantae</taxon>
        <taxon>Streptophyta</taxon>
        <taxon>Embryophyta</taxon>
        <taxon>Tracheophyta</taxon>
        <taxon>Spermatophyta</taxon>
        <taxon>Magnoliopsida</taxon>
        <taxon>Liliopsida</taxon>
        <taxon>Poales</taxon>
        <taxon>Poaceae</taxon>
        <taxon>PACMAD clade</taxon>
        <taxon>Arundinoideae</taxon>
        <taxon>Arundineae</taxon>
        <taxon>Arundo</taxon>
    </lineage>
</organism>
<keyword evidence="1" id="KW-0732">Signal</keyword>
<feature type="signal peptide" evidence="1">
    <location>
        <begin position="1"/>
        <end position="17"/>
    </location>
</feature>
<sequence length="61" mass="6590">MFLVLSLILGDLAKIYPDLCPAGCRCSNSSSLHYYSILVGHGPSAYTIISQIGTADWDELV</sequence>
<dbReference type="AlphaFoldDB" id="A0A0A8ZPQ5"/>
<name>A0A0A8ZPQ5_ARUDO</name>
<protein>
    <submittedName>
        <fullName evidence="2">Uncharacterized protein</fullName>
    </submittedName>
</protein>
<reference evidence="2" key="1">
    <citation type="submission" date="2014-09" db="EMBL/GenBank/DDBJ databases">
        <authorList>
            <person name="Magalhaes I.L.F."/>
            <person name="Oliveira U."/>
            <person name="Santos F.R."/>
            <person name="Vidigal T.H.D.A."/>
            <person name="Brescovit A.D."/>
            <person name="Santos A.J."/>
        </authorList>
    </citation>
    <scope>NUCLEOTIDE SEQUENCE</scope>
    <source>
        <tissue evidence="2">Shoot tissue taken approximately 20 cm above the soil surface</tissue>
    </source>
</reference>
<evidence type="ECO:0000313" key="2">
    <source>
        <dbReference type="EMBL" id="JAD39638.1"/>
    </source>
</evidence>
<reference evidence="2" key="2">
    <citation type="journal article" date="2015" name="Data Brief">
        <title>Shoot transcriptome of the giant reed, Arundo donax.</title>
        <authorList>
            <person name="Barrero R.A."/>
            <person name="Guerrero F.D."/>
            <person name="Moolhuijzen P."/>
            <person name="Goolsby J.A."/>
            <person name="Tidwell J."/>
            <person name="Bellgard S.E."/>
            <person name="Bellgard M.I."/>
        </authorList>
    </citation>
    <scope>NUCLEOTIDE SEQUENCE</scope>
    <source>
        <tissue evidence="2">Shoot tissue taken approximately 20 cm above the soil surface</tissue>
    </source>
</reference>
<feature type="chain" id="PRO_5002043658" evidence="1">
    <location>
        <begin position="18"/>
        <end position="61"/>
    </location>
</feature>
<proteinExistence type="predicted"/>